<gene>
    <name evidence="1" type="ORF">P7K49_012593</name>
</gene>
<evidence type="ECO:0000313" key="2">
    <source>
        <dbReference type="Proteomes" id="UP001266305"/>
    </source>
</evidence>
<protein>
    <submittedName>
        <fullName evidence="1">Uncharacterized protein</fullName>
    </submittedName>
</protein>
<feature type="non-terminal residue" evidence="1">
    <location>
        <position position="1"/>
    </location>
</feature>
<name>A0ABQ9VDM2_SAGOE</name>
<evidence type="ECO:0000313" key="1">
    <source>
        <dbReference type="EMBL" id="KAK2107428.1"/>
    </source>
</evidence>
<proteinExistence type="predicted"/>
<keyword evidence="2" id="KW-1185">Reference proteome</keyword>
<feature type="non-terminal residue" evidence="1">
    <location>
        <position position="69"/>
    </location>
</feature>
<organism evidence="1 2">
    <name type="scientific">Saguinus oedipus</name>
    <name type="common">Cotton-top tamarin</name>
    <name type="synonym">Oedipomidas oedipus</name>
    <dbReference type="NCBI Taxonomy" id="9490"/>
    <lineage>
        <taxon>Eukaryota</taxon>
        <taxon>Metazoa</taxon>
        <taxon>Chordata</taxon>
        <taxon>Craniata</taxon>
        <taxon>Vertebrata</taxon>
        <taxon>Euteleostomi</taxon>
        <taxon>Mammalia</taxon>
        <taxon>Eutheria</taxon>
        <taxon>Euarchontoglires</taxon>
        <taxon>Primates</taxon>
        <taxon>Haplorrhini</taxon>
        <taxon>Platyrrhini</taxon>
        <taxon>Cebidae</taxon>
        <taxon>Callitrichinae</taxon>
        <taxon>Saguinus</taxon>
    </lineage>
</organism>
<reference evidence="1 2" key="1">
    <citation type="submission" date="2023-05" db="EMBL/GenBank/DDBJ databases">
        <title>B98-5 Cell Line De Novo Hybrid Assembly: An Optical Mapping Approach.</title>
        <authorList>
            <person name="Kananen K."/>
            <person name="Auerbach J.A."/>
            <person name="Kautto E."/>
            <person name="Blachly J.S."/>
        </authorList>
    </citation>
    <scope>NUCLEOTIDE SEQUENCE [LARGE SCALE GENOMIC DNA]</scope>
    <source>
        <strain evidence="1">B95-8</strain>
        <tissue evidence="1">Cell line</tissue>
    </source>
</reference>
<dbReference type="EMBL" id="JASSZA010000006">
    <property type="protein sequence ID" value="KAK2107428.1"/>
    <property type="molecule type" value="Genomic_DNA"/>
</dbReference>
<comment type="caution">
    <text evidence="1">The sequence shown here is derived from an EMBL/GenBank/DDBJ whole genome shotgun (WGS) entry which is preliminary data.</text>
</comment>
<accession>A0ABQ9VDM2</accession>
<dbReference type="Proteomes" id="UP001266305">
    <property type="component" value="Unassembled WGS sequence"/>
</dbReference>
<sequence length="69" mass="7945">AREPAVEVRLITTQLENHPVMVEKKRVQLIKGAVRRTSRIPNQGQMKAYEEGELAHWSYEGKTVLEKSE</sequence>